<organism evidence="1 2">
    <name type="scientific">Pyrodictium occultum</name>
    <dbReference type="NCBI Taxonomy" id="2309"/>
    <lineage>
        <taxon>Archaea</taxon>
        <taxon>Thermoproteota</taxon>
        <taxon>Thermoprotei</taxon>
        <taxon>Desulfurococcales</taxon>
        <taxon>Pyrodictiaceae</taxon>
        <taxon>Pyrodictium</taxon>
    </lineage>
</organism>
<dbReference type="STRING" id="2309.CF15_04495"/>
<keyword evidence="2" id="KW-1185">Reference proteome</keyword>
<proteinExistence type="predicted"/>
<dbReference type="Proteomes" id="UP000053352">
    <property type="component" value="Unassembled WGS sequence"/>
</dbReference>
<sequence>MRLQGRRRATLLVILAAVAALSVANASVFAYRTLYGNVKIADITQGQDQTSITQYGLACVGFYTSDSIEDRGVLPTAGTNYNAAPIGTTSTGGWYGVNVVPGDVACSWTNTSTNNTNTLYKTATVYINVTNGDWYFKDILGFGYPNITSSPSPAYVTVRVEGALSNTNITEALLKIYDASSGNLRGQIDLKNNGDYINFTLMPGQGVQIDLDLSATGAVSLDNFTVRFYISPSSEQPR</sequence>
<dbReference type="AlphaFoldDB" id="A0A0V8RVG4"/>
<accession>A0A0V8RVG4</accession>
<gene>
    <name evidence="1" type="ORF">CF15_04495</name>
</gene>
<dbReference type="OrthoDB" id="372161at2157"/>
<dbReference type="EMBL" id="LNTB01000001">
    <property type="protein sequence ID" value="KSW12044.1"/>
    <property type="molecule type" value="Genomic_DNA"/>
</dbReference>
<evidence type="ECO:0000313" key="2">
    <source>
        <dbReference type="Proteomes" id="UP000053352"/>
    </source>
</evidence>
<dbReference type="RefSeq" id="WP_058370724.1">
    <property type="nucleotide sequence ID" value="NZ_LNTB01000001.1"/>
</dbReference>
<protein>
    <submittedName>
        <fullName evidence="1">Uncharacterized protein</fullName>
    </submittedName>
</protein>
<reference evidence="1 2" key="1">
    <citation type="submission" date="2015-11" db="EMBL/GenBank/DDBJ databases">
        <title>Genome sequence of Pyrodictium occultum PL-19, a marine hyperthermophilic archaeon isolated from Volcano, Italy.</title>
        <authorList>
            <person name="Utturkar S."/>
            <person name="Huber H."/>
            <person name="Leptihn S."/>
            <person name="Brown S."/>
            <person name="Stetter K.O."/>
            <person name="Podar M."/>
        </authorList>
    </citation>
    <scope>NUCLEOTIDE SEQUENCE [LARGE SCALE GENOMIC DNA]</scope>
    <source>
        <strain evidence="1 2">PL-19</strain>
    </source>
</reference>
<comment type="caution">
    <text evidence="1">The sequence shown here is derived from an EMBL/GenBank/DDBJ whole genome shotgun (WGS) entry which is preliminary data.</text>
</comment>
<name>A0A0V8RVG4_PYROC</name>
<evidence type="ECO:0000313" key="1">
    <source>
        <dbReference type="EMBL" id="KSW12044.1"/>
    </source>
</evidence>